<feature type="transmembrane region" description="Helical" evidence="1">
    <location>
        <begin position="144"/>
        <end position="167"/>
    </location>
</feature>
<protein>
    <recommendedName>
        <fullName evidence="4">Transmembrane protein</fullName>
    </recommendedName>
</protein>
<dbReference type="Proteomes" id="UP000266723">
    <property type="component" value="Unassembled WGS sequence"/>
</dbReference>
<gene>
    <name evidence="2" type="ORF">DY000_02000975</name>
</gene>
<dbReference type="EMBL" id="QGKV02000832">
    <property type="protein sequence ID" value="KAF3550725.1"/>
    <property type="molecule type" value="Genomic_DNA"/>
</dbReference>
<evidence type="ECO:0000256" key="1">
    <source>
        <dbReference type="SAM" id="Phobius"/>
    </source>
</evidence>
<sequence>MRTLRLTSLDIRKQIAVVSVYFRRPVRRRRRLSLIPFISFSTFLALSTIVSHRYALDCEISLSLRLLSSAHEEYDAAGVGGSWMSRRSGVAAREPPLHLVSCKGVLRCLSSVVTACFLLSDVSQVSSGVFVCRFGGPVLGAFSLGLTFGFGSSMAFVSGLASGYFLLARLQSRPSLKNLPVVLRREKSPMDGIWSPAFGYVLCLNFQLSGCDSSGCLQPASVWERMCFMWRSKTLVGLQQATLLNLRGVVVWSRWVEPSCDKPNLFVWFTVSATASRRLCSGT</sequence>
<keyword evidence="3" id="KW-1185">Reference proteome</keyword>
<evidence type="ECO:0000313" key="2">
    <source>
        <dbReference type="EMBL" id="KAF3550725.1"/>
    </source>
</evidence>
<feature type="transmembrane region" description="Helical" evidence="1">
    <location>
        <begin position="32"/>
        <end position="55"/>
    </location>
</feature>
<evidence type="ECO:0008006" key="4">
    <source>
        <dbReference type="Google" id="ProtNLM"/>
    </source>
</evidence>
<name>A0ABQ7CGA2_BRACR</name>
<evidence type="ECO:0000313" key="3">
    <source>
        <dbReference type="Proteomes" id="UP000266723"/>
    </source>
</evidence>
<reference evidence="2 3" key="1">
    <citation type="journal article" date="2020" name="BMC Genomics">
        <title>Intraspecific diversification of the crop wild relative Brassica cretica Lam. using demographic model selection.</title>
        <authorList>
            <person name="Kioukis A."/>
            <person name="Michalopoulou V.A."/>
            <person name="Briers L."/>
            <person name="Pirintsos S."/>
            <person name="Studholme D.J."/>
            <person name="Pavlidis P."/>
            <person name="Sarris P.F."/>
        </authorList>
    </citation>
    <scope>NUCLEOTIDE SEQUENCE [LARGE SCALE GENOMIC DNA]</scope>
    <source>
        <strain evidence="3">cv. PFS-1207/04</strain>
    </source>
</reference>
<organism evidence="2 3">
    <name type="scientific">Brassica cretica</name>
    <name type="common">Mustard</name>
    <dbReference type="NCBI Taxonomy" id="69181"/>
    <lineage>
        <taxon>Eukaryota</taxon>
        <taxon>Viridiplantae</taxon>
        <taxon>Streptophyta</taxon>
        <taxon>Embryophyta</taxon>
        <taxon>Tracheophyta</taxon>
        <taxon>Spermatophyta</taxon>
        <taxon>Magnoliopsida</taxon>
        <taxon>eudicotyledons</taxon>
        <taxon>Gunneridae</taxon>
        <taxon>Pentapetalae</taxon>
        <taxon>rosids</taxon>
        <taxon>malvids</taxon>
        <taxon>Brassicales</taxon>
        <taxon>Brassicaceae</taxon>
        <taxon>Brassiceae</taxon>
        <taxon>Brassica</taxon>
    </lineage>
</organism>
<accession>A0ABQ7CGA2</accession>
<keyword evidence="1" id="KW-0472">Membrane</keyword>
<keyword evidence="1" id="KW-0812">Transmembrane</keyword>
<keyword evidence="1" id="KW-1133">Transmembrane helix</keyword>
<comment type="caution">
    <text evidence="2">The sequence shown here is derived from an EMBL/GenBank/DDBJ whole genome shotgun (WGS) entry which is preliminary data.</text>
</comment>
<proteinExistence type="predicted"/>